<organism evidence="3 4">
    <name type="scientific">Leishmania mexicana (strain MHOM/GT/2001/U1103)</name>
    <dbReference type="NCBI Taxonomy" id="929439"/>
    <lineage>
        <taxon>Eukaryota</taxon>
        <taxon>Discoba</taxon>
        <taxon>Euglenozoa</taxon>
        <taxon>Kinetoplastea</taxon>
        <taxon>Metakinetoplastina</taxon>
        <taxon>Trypanosomatida</taxon>
        <taxon>Trypanosomatidae</taxon>
        <taxon>Leishmaniinae</taxon>
        <taxon>Leishmania</taxon>
    </lineage>
</organism>
<feature type="transmembrane region" description="Helical" evidence="1">
    <location>
        <begin position="149"/>
        <end position="169"/>
    </location>
</feature>
<evidence type="ECO:0000313" key="3">
    <source>
        <dbReference type="EMBL" id="CBZ29742.1"/>
    </source>
</evidence>
<dbReference type="KEGG" id="lmi:LMXM_31_3420"/>
<feature type="transmembrane region" description="Helical" evidence="1">
    <location>
        <begin position="181"/>
        <end position="203"/>
    </location>
</feature>
<sequence>MRLLVVYSRPWYAYALLLLFSFFLGLSHASVMYVEEDQLELKDRATSVAFVLFLFVGVAAVTLTAHLLLCRQPDNEEEESFIEDVGQRRRLPKLWLYSVLFFSASVAAITFSHSISVTVAVVMVISLACHLVAEHHNRGDGGDCLTRQDVLGCVAAGFGAALVVLGGVWQEMAAYNASLSVALLSLLGWGSSVIVSGVCWACFTRHLREMSQRVSQQFLLSTSLVVCTVALGIGAYVGNLALTSDEASSAAPASGTAQTTGGGEADRAPQLLGLVLLPCHRFFPDVVVLLGGGLCSLLCWYAYHAVSFYVDHASSAACMVLGAVLSAVPLIVARVLRVGWADVTASALLQGSLAVMVVGVAVAAAGAAVVVWSGFRYRREVEIRIVLEKSRFSFPRANASA</sequence>
<name>E9B3C5_LEIMU</name>
<feature type="transmembrane region" description="Helical" evidence="1">
    <location>
        <begin position="115"/>
        <end position="133"/>
    </location>
</feature>
<dbReference type="PhylomeDB" id="E9B3C5"/>
<dbReference type="RefSeq" id="XP_003878193.1">
    <property type="nucleotide sequence ID" value="XM_003878144.1"/>
</dbReference>
<keyword evidence="1" id="KW-1133">Transmembrane helix</keyword>
<feature type="signal peptide" evidence="2">
    <location>
        <begin position="1"/>
        <end position="29"/>
    </location>
</feature>
<dbReference type="Proteomes" id="UP000007259">
    <property type="component" value="Chromosome 31"/>
</dbReference>
<accession>E9B3C5</accession>
<feature type="chain" id="PRO_5003236304" description="EamA domain-containing protein" evidence="2">
    <location>
        <begin position="30"/>
        <end position="401"/>
    </location>
</feature>
<dbReference type="GeneID" id="13453376"/>
<gene>
    <name evidence="3" type="ORF">LMXM_31_3420</name>
</gene>
<keyword evidence="1" id="KW-0472">Membrane</keyword>
<evidence type="ECO:0008006" key="5">
    <source>
        <dbReference type="Google" id="ProtNLM"/>
    </source>
</evidence>
<feature type="transmembrane region" description="Helical" evidence="1">
    <location>
        <begin position="45"/>
        <end position="70"/>
    </location>
</feature>
<evidence type="ECO:0000256" key="1">
    <source>
        <dbReference type="SAM" id="Phobius"/>
    </source>
</evidence>
<dbReference type="VEuPathDB" id="TriTrypDB:LmxM.31.3420"/>
<dbReference type="EMBL" id="FR799584">
    <property type="protein sequence ID" value="CBZ29742.1"/>
    <property type="molecule type" value="Genomic_DNA"/>
</dbReference>
<feature type="transmembrane region" description="Helical" evidence="1">
    <location>
        <begin position="91"/>
        <end position="109"/>
    </location>
</feature>
<feature type="transmembrane region" description="Helical" evidence="1">
    <location>
        <begin position="282"/>
        <end position="303"/>
    </location>
</feature>
<feature type="transmembrane region" description="Helical" evidence="1">
    <location>
        <begin position="218"/>
        <end position="238"/>
    </location>
</feature>
<dbReference type="OrthoDB" id="273743at2759"/>
<evidence type="ECO:0000256" key="2">
    <source>
        <dbReference type="SAM" id="SignalP"/>
    </source>
</evidence>
<proteinExistence type="predicted"/>
<protein>
    <recommendedName>
        <fullName evidence="5">EamA domain-containing protein</fullName>
    </recommendedName>
</protein>
<feature type="transmembrane region" description="Helical" evidence="1">
    <location>
        <begin position="353"/>
        <end position="375"/>
    </location>
</feature>
<evidence type="ECO:0000313" key="4">
    <source>
        <dbReference type="Proteomes" id="UP000007259"/>
    </source>
</evidence>
<feature type="transmembrane region" description="Helical" evidence="1">
    <location>
        <begin position="315"/>
        <end position="333"/>
    </location>
</feature>
<dbReference type="AlphaFoldDB" id="E9B3C5"/>
<keyword evidence="1" id="KW-0812">Transmembrane</keyword>
<dbReference type="OMA" id="WYAYHAV"/>
<reference evidence="3 4" key="1">
    <citation type="journal article" date="2011" name="Genome Res.">
        <title>Chromosome and gene copy number variation allow major structural change between species and strains of Leishmania.</title>
        <authorList>
            <person name="Rogers M.B."/>
            <person name="Hilley J.D."/>
            <person name="Dickens N.J."/>
            <person name="Wilkes J."/>
            <person name="Bates P.A."/>
            <person name="Depledge D.P."/>
            <person name="Harris D."/>
            <person name="Her Y."/>
            <person name="Herzyk P."/>
            <person name="Imamura H."/>
            <person name="Otto T.D."/>
            <person name="Sanders M."/>
            <person name="Seeger K."/>
            <person name="Dujardin J.C."/>
            <person name="Berriman M."/>
            <person name="Smith D.F."/>
            <person name="Hertz-Fowler C."/>
            <person name="Mottram J.C."/>
        </authorList>
    </citation>
    <scope>NUCLEOTIDE SEQUENCE [LARGE SCALE GENOMIC DNA]</scope>
    <source>
        <strain evidence="3 4">MHOM/GT/2001/U1103</strain>
    </source>
</reference>
<keyword evidence="4" id="KW-1185">Reference proteome</keyword>
<keyword evidence="2" id="KW-0732">Signal</keyword>